<dbReference type="SUPFAM" id="SSF81901">
    <property type="entry name" value="HCP-like"/>
    <property type="match status" value="1"/>
</dbReference>
<dbReference type="InterPro" id="IPR050767">
    <property type="entry name" value="Sel1_AlgK"/>
</dbReference>
<dbReference type="SMART" id="SM00671">
    <property type="entry name" value="SEL1"/>
    <property type="match status" value="2"/>
</dbReference>
<name>A0A653B2A1_ECTOL</name>
<dbReference type="InterPro" id="IPR006597">
    <property type="entry name" value="Sel1-like"/>
</dbReference>
<reference evidence="1" key="1">
    <citation type="submission" date="2018-11" db="EMBL/GenBank/DDBJ databases">
        <authorList>
            <consortium name="Genoscope - CEA"/>
            <person name="William W."/>
        </authorList>
    </citation>
    <scope>NUCLEOTIDE SEQUENCE [LARGE SCALE GENOMIC DNA]</scope>
    <source>
        <strain evidence="1">T9AD</strain>
    </source>
</reference>
<sequence length="195" mass="21112">MSPALNCRGPVIQMNRTGRTLSLGCLLLFLPLFASAGGNSLLIPATGSCALNATPDDMPDALASCQEMARGGDMQAAFELGEYYYDGKRTPRDLKQALTWFERASLQGHAEAQLRLGTMFFRGEGVPANNVQAYIVLKMASVNGSDEAMDSADLVSAQMRRDELEIASQVLGQIFRSYLLELQTAEGRSPFSPLP</sequence>
<accession>A0A653B2A1</accession>
<dbReference type="Pfam" id="PF08238">
    <property type="entry name" value="Sel1"/>
    <property type="match status" value="2"/>
</dbReference>
<dbReference type="Gene3D" id="1.25.40.10">
    <property type="entry name" value="Tetratricopeptide repeat domain"/>
    <property type="match status" value="1"/>
</dbReference>
<dbReference type="InterPro" id="IPR011990">
    <property type="entry name" value="TPR-like_helical_dom_sf"/>
</dbReference>
<protein>
    <submittedName>
        <fullName evidence="1">Sel1 domain protein repeat-containing protein</fullName>
    </submittedName>
</protein>
<proteinExistence type="predicted"/>
<evidence type="ECO:0000313" key="1">
    <source>
        <dbReference type="EMBL" id="VDN62496.1"/>
    </source>
</evidence>
<dbReference type="PANTHER" id="PTHR11102:SF160">
    <property type="entry name" value="ERAD-ASSOCIATED E3 UBIQUITIN-PROTEIN LIGASE COMPONENT HRD3"/>
    <property type="match status" value="1"/>
</dbReference>
<gene>
    <name evidence="1" type="ORF">POT9AD_1509</name>
</gene>
<dbReference type="AlphaFoldDB" id="A0A653B2A1"/>
<dbReference type="PANTHER" id="PTHR11102">
    <property type="entry name" value="SEL-1-LIKE PROTEIN"/>
    <property type="match status" value="1"/>
</dbReference>
<organism evidence="1">
    <name type="scientific">Ectopseudomonas oleovorans</name>
    <name type="common">Pseudomonas oleovorans</name>
    <dbReference type="NCBI Taxonomy" id="301"/>
    <lineage>
        <taxon>Bacteria</taxon>
        <taxon>Pseudomonadati</taxon>
        <taxon>Pseudomonadota</taxon>
        <taxon>Gammaproteobacteria</taxon>
        <taxon>Pseudomonadales</taxon>
        <taxon>Pseudomonadaceae</taxon>
        <taxon>Ectopseudomonas</taxon>
    </lineage>
</organism>
<dbReference type="EMBL" id="LR130779">
    <property type="protein sequence ID" value="VDN62496.1"/>
    <property type="molecule type" value="Genomic_DNA"/>
</dbReference>